<evidence type="ECO:0000313" key="5">
    <source>
        <dbReference type="Proteomes" id="UP000037069"/>
    </source>
</evidence>
<dbReference type="InterPro" id="IPR011989">
    <property type="entry name" value="ARM-like"/>
</dbReference>
<gene>
    <name evidence="4" type="ORF">FF38_01473</name>
</gene>
<dbReference type="PANTHER" id="PTHR12609">
    <property type="entry name" value="MICROTUBULE ASSOCIATED PROTEIN XMAP215"/>
    <property type="match status" value="1"/>
</dbReference>
<organism evidence="4 5">
    <name type="scientific">Lucilia cuprina</name>
    <name type="common">Green bottle fly</name>
    <name type="synonym">Australian sheep blowfly</name>
    <dbReference type="NCBI Taxonomy" id="7375"/>
    <lineage>
        <taxon>Eukaryota</taxon>
        <taxon>Metazoa</taxon>
        <taxon>Ecdysozoa</taxon>
        <taxon>Arthropoda</taxon>
        <taxon>Hexapoda</taxon>
        <taxon>Insecta</taxon>
        <taxon>Pterygota</taxon>
        <taxon>Neoptera</taxon>
        <taxon>Endopterygota</taxon>
        <taxon>Diptera</taxon>
        <taxon>Brachycera</taxon>
        <taxon>Muscomorpha</taxon>
        <taxon>Oestroidea</taxon>
        <taxon>Calliphoridae</taxon>
        <taxon>Luciliinae</taxon>
        <taxon>Lucilia</taxon>
    </lineage>
</organism>
<feature type="domain" description="XMAP215/Dis1/CLASP TOG" evidence="3">
    <location>
        <begin position="29"/>
        <end position="131"/>
    </location>
</feature>
<keyword evidence="5" id="KW-1185">Reference proteome</keyword>
<dbReference type="SUPFAM" id="SSF48371">
    <property type="entry name" value="ARM repeat"/>
    <property type="match status" value="1"/>
</dbReference>
<comment type="subcellular location">
    <subcellularLocation>
        <location evidence="1">Cytoplasm</location>
    </subcellularLocation>
</comment>
<dbReference type="GO" id="GO:0061863">
    <property type="term" value="F:microtubule plus end polymerase"/>
    <property type="evidence" value="ECO:0007669"/>
    <property type="project" value="InterPro"/>
</dbReference>
<evidence type="ECO:0000256" key="2">
    <source>
        <dbReference type="ARBA" id="ARBA00022490"/>
    </source>
</evidence>
<dbReference type="AlphaFoldDB" id="A0A0L0BM09"/>
<dbReference type="EMBL" id="JRES01001685">
    <property type="protein sequence ID" value="KNC20963.1"/>
    <property type="molecule type" value="Genomic_DNA"/>
</dbReference>
<protein>
    <recommendedName>
        <fullName evidence="3">XMAP215/Dis1/CLASP TOG domain-containing protein</fullName>
    </recommendedName>
</protein>
<feature type="non-terminal residue" evidence="4">
    <location>
        <position position="1"/>
    </location>
</feature>
<dbReference type="InterPro" id="IPR016024">
    <property type="entry name" value="ARM-type_fold"/>
</dbReference>
<name>A0A0L0BM09_LUCCU</name>
<evidence type="ECO:0000313" key="4">
    <source>
        <dbReference type="EMBL" id="KNC20963.1"/>
    </source>
</evidence>
<dbReference type="Pfam" id="PF21041">
    <property type="entry name" value="XMAP215_CLASP_TOG"/>
    <property type="match status" value="1"/>
</dbReference>
<dbReference type="STRING" id="7375.A0A0L0BM09"/>
<evidence type="ECO:0000259" key="3">
    <source>
        <dbReference type="Pfam" id="PF21041"/>
    </source>
</evidence>
<dbReference type="GO" id="GO:0046785">
    <property type="term" value="P:microtubule polymerization"/>
    <property type="evidence" value="ECO:0007669"/>
    <property type="project" value="InterPro"/>
</dbReference>
<proteinExistence type="predicted"/>
<accession>A0A0L0BM09</accession>
<keyword evidence="2" id="KW-0963">Cytoplasm</keyword>
<feature type="non-terminal residue" evidence="4">
    <location>
        <position position="248"/>
    </location>
</feature>
<dbReference type="GO" id="GO:0005737">
    <property type="term" value="C:cytoplasm"/>
    <property type="evidence" value="ECO:0007669"/>
    <property type="project" value="UniProtKB-SubCell"/>
</dbReference>
<comment type="caution">
    <text evidence="4">The sequence shown here is derived from an EMBL/GenBank/DDBJ whole genome shotgun (WGS) entry which is preliminary data.</text>
</comment>
<dbReference type="GO" id="GO:0051010">
    <property type="term" value="F:microtubule plus-end binding"/>
    <property type="evidence" value="ECO:0007669"/>
    <property type="project" value="InterPro"/>
</dbReference>
<sequence length="248" mass="27388">EDIDYSKIPIETRWSDKAWKARQSAYLEPLTEKGFSAAKPSVKQASGETILKFVEYGNPNEVVQGLIVCLSQKSPKIVLGAASALNSIFKEFGSPVADPIPALQSLKPLFGHTDRNVRSQATEISVSISSFEAPHAIIDITGHSFSVVLPPRFLESNHPKLAKVGLAFKQKHEFLEVFSEDIKLDIPPEIIEGCTPPQFSTKERKYKGNFAQCEVALNGIAEQFTSTIDGLKSKPQFNLQNGFDSYFN</sequence>
<evidence type="ECO:0000256" key="1">
    <source>
        <dbReference type="ARBA" id="ARBA00004496"/>
    </source>
</evidence>
<dbReference type="InterPro" id="IPR048491">
    <property type="entry name" value="XMAP215_CLASP_TOG"/>
</dbReference>
<dbReference type="Gene3D" id="1.25.10.10">
    <property type="entry name" value="Leucine-rich Repeat Variant"/>
    <property type="match status" value="1"/>
</dbReference>
<dbReference type="GO" id="GO:0007051">
    <property type="term" value="P:spindle organization"/>
    <property type="evidence" value="ECO:0007669"/>
    <property type="project" value="InterPro"/>
</dbReference>
<reference evidence="4 5" key="1">
    <citation type="journal article" date="2015" name="Nat. Commun.">
        <title>Lucilia cuprina genome unlocks parasitic fly biology to underpin future interventions.</title>
        <authorList>
            <person name="Anstead C.A."/>
            <person name="Korhonen P.K."/>
            <person name="Young N.D."/>
            <person name="Hall R.S."/>
            <person name="Jex A.R."/>
            <person name="Murali S.C."/>
            <person name="Hughes D.S."/>
            <person name="Lee S.F."/>
            <person name="Perry T."/>
            <person name="Stroehlein A.J."/>
            <person name="Ansell B.R."/>
            <person name="Breugelmans B."/>
            <person name="Hofmann A."/>
            <person name="Qu J."/>
            <person name="Dugan S."/>
            <person name="Lee S.L."/>
            <person name="Chao H."/>
            <person name="Dinh H."/>
            <person name="Han Y."/>
            <person name="Doddapaneni H.V."/>
            <person name="Worley K.C."/>
            <person name="Muzny D.M."/>
            <person name="Ioannidis P."/>
            <person name="Waterhouse R.M."/>
            <person name="Zdobnov E.M."/>
            <person name="James P.J."/>
            <person name="Bagnall N.H."/>
            <person name="Kotze A.C."/>
            <person name="Gibbs R.A."/>
            <person name="Richards S."/>
            <person name="Batterham P."/>
            <person name="Gasser R.B."/>
        </authorList>
    </citation>
    <scope>NUCLEOTIDE SEQUENCE [LARGE SCALE GENOMIC DNA]</scope>
    <source>
        <strain evidence="4 5">LS</strain>
        <tissue evidence="4">Full body</tissue>
    </source>
</reference>
<dbReference type="GO" id="GO:0030951">
    <property type="term" value="P:establishment or maintenance of microtubule cytoskeleton polarity"/>
    <property type="evidence" value="ECO:0007669"/>
    <property type="project" value="InterPro"/>
</dbReference>
<dbReference type="InterPro" id="IPR045110">
    <property type="entry name" value="XMAP215"/>
</dbReference>
<dbReference type="Proteomes" id="UP000037069">
    <property type="component" value="Unassembled WGS sequence"/>
</dbReference>